<sequence length="451" mass="50879">MRTLLKSPDNIFKYLTAAVIMVIILYPKFPFIRIPGIQVSVRLEDFLMATVFGICGIYLLPKLFRIFSLKIEKSILIYSLVGLLSLLSGVLITKSVEPEIGLLHFLRRIEYFSGFFLGVLAIRNRENLSFYIKVLLLTLFIVFVYALGQRFLYWPVIVTQNVEYAKGIALRWLPGSHINSTFAGHYDLATFLVFVLPIFIALFYTLKQKLWKILIAAAIFSGLWLLLASVSRISIVSYLVGVSVALLILRKYKEVLVVTIISLIFFSFSPDLRARYLRIFDEVKKRTGDASWTVYAQEEVPQRRTDFVTPTPAPPPVIEDRSSSIRINVEWPRAVRSLAKNPLLGTGYSSITLATDNDYLRALGETGILGFAAFCLIFLRIGSLFLANVKSNLEKLPEIQRPIVAGLLGGSIGVLINAVFIDVFEASKFAIIFWLLIGVLVGLVRNEKYIE</sequence>
<feature type="transmembrane region" description="Helical" evidence="5">
    <location>
        <begin position="256"/>
        <end position="276"/>
    </location>
</feature>
<dbReference type="PANTHER" id="PTHR37422:SF23">
    <property type="entry name" value="TEICHURONIC ACID BIOSYNTHESIS PROTEIN TUAE"/>
    <property type="match status" value="1"/>
</dbReference>
<keyword evidence="4 5" id="KW-0472">Membrane</keyword>
<feature type="transmembrane region" description="Helical" evidence="5">
    <location>
        <begin position="368"/>
        <end position="389"/>
    </location>
</feature>
<feature type="transmembrane region" description="Helical" evidence="5">
    <location>
        <begin position="75"/>
        <end position="93"/>
    </location>
</feature>
<evidence type="ECO:0000256" key="3">
    <source>
        <dbReference type="ARBA" id="ARBA00022989"/>
    </source>
</evidence>
<dbReference type="AlphaFoldDB" id="A0A0G0LYU8"/>
<evidence type="ECO:0000256" key="4">
    <source>
        <dbReference type="ARBA" id="ARBA00023136"/>
    </source>
</evidence>
<reference evidence="7 8" key="1">
    <citation type="journal article" date="2015" name="Nature">
        <title>rRNA introns, odd ribosomes, and small enigmatic genomes across a large radiation of phyla.</title>
        <authorList>
            <person name="Brown C.T."/>
            <person name="Hug L.A."/>
            <person name="Thomas B.C."/>
            <person name="Sharon I."/>
            <person name="Castelle C.J."/>
            <person name="Singh A."/>
            <person name="Wilkins M.J."/>
            <person name="Williams K.H."/>
            <person name="Banfield J.F."/>
        </authorList>
    </citation>
    <scope>NUCLEOTIDE SEQUENCE [LARGE SCALE GENOMIC DNA]</scope>
</reference>
<name>A0A0G0LYU8_9BACT</name>
<protein>
    <recommendedName>
        <fullName evidence="6">O-antigen ligase-related domain-containing protein</fullName>
    </recommendedName>
</protein>
<feature type="transmembrane region" description="Helical" evidence="5">
    <location>
        <begin position="183"/>
        <end position="203"/>
    </location>
</feature>
<evidence type="ECO:0000256" key="2">
    <source>
        <dbReference type="ARBA" id="ARBA00022692"/>
    </source>
</evidence>
<accession>A0A0G0LYU8</accession>
<keyword evidence="3 5" id="KW-1133">Transmembrane helix</keyword>
<evidence type="ECO:0000259" key="6">
    <source>
        <dbReference type="Pfam" id="PF04932"/>
    </source>
</evidence>
<dbReference type="InterPro" id="IPR051533">
    <property type="entry name" value="WaaL-like"/>
</dbReference>
<comment type="subcellular location">
    <subcellularLocation>
        <location evidence="1">Membrane</location>
        <topology evidence="1">Multi-pass membrane protein</topology>
    </subcellularLocation>
</comment>
<keyword evidence="2 5" id="KW-0812">Transmembrane</keyword>
<dbReference type="Pfam" id="PF04932">
    <property type="entry name" value="Wzy_C"/>
    <property type="match status" value="1"/>
</dbReference>
<evidence type="ECO:0000313" key="8">
    <source>
        <dbReference type="Proteomes" id="UP000034325"/>
    </source>
</evidence>
<feature type="domain" description="O-antigen ligase-related" evidence="6">
    <location>
        <begin position="218"/>
        <end position="375"/>
    </location>
</feature>
<feature type="transmembrane region" description="Helical" evidence="5">
    <location>
        <begin position="105"/>
        <end position="123"/>
    </location>
</feature>
<dbReference type="InterPro" id="IPR007016">
    <property type="entry name" value="O-antigen_ligase-rel_domated"/>
</dbReference>
<evidence type="ECO:0000256" key="1">
    <source>
        <dbReference type="ARBA" id="ARBA00004141"/>
    </source>
</evidence>
<feature type="transmembrane region" description="Helical" evidence="5">
    <location>
        <begin position="401"/>
        <end position="420"/>
    </location>
</feature>
<feature type="transmembrane region" description="Helical" evidence="5">
    <location>
        <begin position="210"/>
        <end position="227"/>
    </location>
</feature>
<proteinExistence type="predicted"/>
<organism evidence="7 8">
    <name type="scientific">Candidatus Woesebacteria bacterium GW2011_GWA1_39_12</name>
    <dbReference type="NCBI Taxonomy" id="1618549"/>
    <lineage>
        <taxon>Bacteria</taxon>
        <taxon>Candidatus Woeseibacteriota</taxon>
    </lineage>
</organism>
<dbReference type="EMBL" id="LBWA01000018">
    <property type="protein sequence ID" value="KKQ97083.1"/>
    <property type="molecule type" value="Genomic_DNA"/>
</dbReference>
<feature type="transmembrane region" description="Helical" evidence="5">
    <location>
        <begin position="130"/>
        <end position="148"/>
    </location>
</feature>
<dbReference type="Proteomes" id="UP000034325">
    <property type="component" value="Unassembled WGS sequence"/>
</dbReference>
<evidence type="ECO:0000313" key="7">
    <source>
        <dbReference type="EMBL" id="KKQ97083.1"/>
    </source>
</evidence>
<feature type="transmembrane region" description="Helical" evidence="5">
    <location>
        <begin position="426"/>
        <end position="444"/>
    </location>
</feature>
<comment type="caution">
    <text evidence="7">The sequence shown here is derived from an EMBL/GenBank/DDBJ whole genome shotgun (WGS) entry which is preliminary data.</text>
</comment>
<feature type="transmembrane region" description="Helical" evidence="5">
    <location>
        <begin position="12"/>
        <end position="34"/>
    </location>
</feature>
<dbReference type="GO" id="GO:0016020">
    <property type="term" value="C:membrane"/>
    <property type="evidence" value="ECO:0007669"/>
    <property type="project" value="UniProtKB-SubCell"/>
</dbReference>
<feature type="transmembrane region" description="Helical" evidence="5">
    <location>
        <begin position="46"/>
        <end position="63"/>
    </location>
</feature>
<evidence type="ECO:0000256" key="5">
    <source>
        <dbReference type="SAM" id="Phobius"/>
    </source>
</evidence>
<gene>
    <name evidence="7" type="ORF">UT23_C0018G0003</name>
</gene>
<dbReference type="PANTHER" id="PTHR37422">
    <property type="entry name" value="TEICHURONIC ACID BIOSYNTHESIS PROTEIN TUAE"/>
    <property type="match status" value="1"/>
</dbReference>